<keyword evidence="10 12" id="KW-0472">Membrane</keyword>
<comment type="subcellular location">
    <subcellularLocation>
        <location evidence="1">Endomembrane system</location>
        <topology evidence="1">Multi-pass membrane protein</topology>
    </subcellularLocation>
</comment>
<evidence type="ECO:0000256" key="12">
    <source>
        <dbReference type="SAM" id="Phobius"/>
    </source>
</evidence>
<dbReference type="PANTHER" id="PTHR46157">
    <property type="entry name" value="K(+) EFFLUX ANTIPORTER 3, CHLOROPLASTIC"/>
    <property type="match status" value="1"/>
</dbReference>
<dbReference type="InterPro" id="IPR036291">
    <property type="entry name" value="NAD(P)-bd_dom_sf"/>
</dbReference>
<feature type="compositionally biased region" description="Basic and acidic residues" evidence="11">
    <location>
        <begin position="699"/>
        <end position="714"/>
    </location>
</feature>
<accession>A0A918XTK0</accession>
<feature type="domain" description="RCK N-terminal" evidence="13">
    <location>
        <begin position="419"/>
        <end position="537"/>
    </location>
</feature>
<evidence type="ECO:0000256" key="9">
    <source>
        <dbReference type="ARBA" id="ARBA00023065"/>
    </source>
</evidence>
<keyword evidence="6 12" id="KW-0812">Transmembrane</keyword>
<keyword evidence="3" id="KW-0813">Transport</keyword>
<name>A0A918XTK0_9PROT</name>
<dbReference type="InterPro" id="IPR003148">
    <property type="entry name" value="RCK_N"/>
</dbReference>
<dbReference type="InterPro" id="IPR038770">
    <property type="entry name" value="Na+/solute_symporter_sf"/>
</dbReference>
<feature type="transmembrane region" description="Helical" evidence="12">
    <location>
        <begin position="99"/>
        <end position="121"/>
    </location>
</feature>
<feature type="transmembrane region" description="Helical" evidence="12">
    <location>
        <begin position="127"/>
        <end position="149"/>
    </location>
</feature>
<evidence type="ECO:0000256" key="6">
    <source>
        <dbReference type="ARBA" id="ARBA00022692"/>
    </source>
</evidence>
<feature type="transmembrane region" description="Helical" evidence="12">
    <location>
        <begin position="161"/>
        <end position="186"/>
    </location>
</feature>
<evidence type="ECO:0000256" key="11">
    <source>
        <dbReference type="SAM" id="MobiDB-lite"/>
    </source>
</evidence>
<keyword evidence="8 12" id="KW-1133">Transmembrane helix</keyword>
<dbReference type="SUPFAM" id="SSF51735">
    <property type="entry name" value="NAD(P)-binding Rossmann-fold domains"/>
    <property type="match status" value="1"/>
</dbReference>
<dbReference type="InterPro" id="IPR006153">
    <property type="entry name" value="Cation/H_exchanger_TM"/>
</dbReference>
<organism evidence="14 15">
    <name type="scientific">Thalassobaculum fulvum</name>
    <dbReference type="NCBI Taxonomy" id="1633335"/>
    <lineage>
        <taxon>Bacteria</taxon>
        <taxon>Pseudomonadati</taxon>
        <taxon>Pseudomonadota</taxon>
        <taxon>Alphaproteobacteria</taxon>
        <taxon>Rhodospirillales</taxon>
        <taxon>Thalassobaculaceae</taxon>
        <taxon>Thalassobaculum</taxon>
    </lineage>
</organism>
<feature type="compositionally biased region" description="Low complexity" evidence="11">
    <location>
        <begin position="663"/>
        <end position="672"/>
    </location>
</feature>
<evidence type="ECO:0000256" key="1">
    <source>
        <dbReference type="ARBA" id="ARBA00004127"/>
    </source>
</evidence>
<dbReference type="PANTHER" id="PTHR46157:SF4">
    <property type="entry name" value="K(+) EFFLUX ANTIPORTER 3, CHLOROPLASTIC"/>
    <property type="match status" value="1"/>
</dbReference>
<dbReference type="Proteomes" id="UP000630353">
    <property type="component" value="Unassembled WGS sequence"/>
</dbReference>
<dbReference type="GO" id="GO:1902600">
    <property type="term" value="P:proton transmembrane transport"/>
    <property type="evidence" value="ECO:0007669"/>
    <property type="project" value="InterPro"/>
</dbReference>
<feature type="region of interest" description="Disordered" evidence="11">
    <location>
        <begin position="604"/>
        <end position="714"/>
    </location>
</feature>
<keyword evidence="15" id="KW-1185">Reference proteome</keyword>
<evidence type="ECO:0000256" key="4">
    <source>
        <dbReference type="ARBA" id="ARBA00022449"/>
    </source>
</evidence>
<feature type="transmembrane region" description="Helical" evidence="12">
    <location>
        <begin position="20"/>
        <end position="37"/>
    </location>
</feature>
<dbReference type="Gene3D" id="1.20.1530.20">
    <property type="match status" value="1"/>
</dbReference>
<feature type="transmembrane region" description="Helical" evidence="12">
    <location>
        <begin position="311"/>
        <end position="333"/>
    </location>
</feature>
<dbReference type="Gene3D" id="3.40.50.720">
    <property type="entry name" value="NAD(P)-binding Rossmann-like Domain"/>
    <property type="match status" value="1"/>
</dbReference>
<evidence type="ECO:0000256" key="3">
    <source>
        <dbReference type="ARBA" id="ARBA00022448"/>
    </source>
</evidence>
<feature type="transmembrane region" description="Helical" evidence="12">
    <location>
        <begin position="72"/>
        <end position="90"/>
    </location>
</feature>
<feature type="compositionally biased region" description="Basic and acidic residues" evidence="11">
    <location>
        <begin position="611"/>
        <end position="637"/>
    </location>
</feature>
<comment type="similarity">
    <text evidence="2">Belongs to the monovalent cation:proton antiporter 2 (CPA2) transporter (TC 2.A.37) family.</text>
</comment>
<dbReference type="FunFam" id="3.40.50.720:FF:000036">
    <property type="entry name" value="Glutathione-regulated potassium-efflux system protein KefB"/>
    <property type="match status" value="1"/>
</dbReference>
<dbReference type="GO" id="GO:0008324">
    <property type="term" value="F:monoatomic cation transmembrane transporter activity"/>
    <property type="evidence" value="ECO:0007669"/>
    <property type="project" value="InterPro"/>
</dbReference>
<dbReference type="AlphaFoldDB" id="A0A918XTK0"/>
<dbReference type="GO" id="GO:0012505">
    <property type="term" value="C:endomembrane system"/>
    <property type="evidence" value="ECO:0007669"/>
    <property type="project" value="UniProtKB-SubCell"/>
</dbReference>
<comment type="caution">
    <text evidence="14">The sequence shown here is derived from an EMBL/GenBank/DDBJ whole genome shotgun (WGS) entry which is preliminary data.</text>
</comment>
<keyword evidence="9" id="KW-0406">Ion transport</keyword>
<dbReference type="Pfam" id="PF00999">
    <property type="entry name" value="Na_H_Exchanger"/>
    <property type="match status" value="1"/>
</dbReference>
<feature type="transmembrane region" description="Helical" evidence="12">
    <location>
        <begin position="44"/>
        <end position="60"/>
    </location>
</feature>
<keyword evidence="4" id="KW-0050">Antiport</keyword>
<dbReference type="GO" id="GO:0015297">
    <property type="term" value="F:antiporter activity"/>
    <property type="evidence" value="ECO:0007669"/>
    <property type="project" value="UniProtKB-KW"/>
</dbReference>
<protein>
    <submittedName>
        <fullName evidence="14">Potassium transporter</fullName>
    </submittedName>
</protein>
<evidence type="ECO:0000256" key="7">
    <source>
        <dbReference type="ARBA" id="ARBA00022958"/>
    </source>
</evidence>
<reference evidence="14" key="2">
    <citation type="submission" date="2020-09" db="EMBL/GenBank/DDBJ databases">
        <authorList>
            <person name="Sun Q."/>
            <person name="Kim S."/>
        </authorList>
    </citation>
    <scope>NUCLEOTIDE SEQUENCE</scope>
    <source>
        <strain evidence="14">KCTC 42651</strain>
    </source>
</reference>
<evidence type="ECO:0000256" key="2">
    <source>
        <dbReference type="ARBA" id="ARBA00005551"/>
    </source>
</evidence>
<proteinExistence type="inferred from homology"/>
<feature type="transmembrane region" description="Helical" evidence="12">
    <location>
        <begin position="192"/>
        <end position="214"/>
    </location>
</feature>
<dbReference type="RefSeq" id="WP_189991401.1">
    <property type="nucleotide sequence ID" value="NZ_BMZS01000007.1"/>
</dbReference>
<dbReference type="PROSITE" id="PS51201">
    <property type="entry name" value="RCK_N"/>
    <property type="match status" value="1"/>
</dbReference>
<evidence type="ECO:0000256" key="8">
    <source>
        <dbReference type="ARBA" id="ARBA00022989"/>
    </source>
</evidence>
<dbReference type="GO" id="GO:0016020">
    <property type="term" value="C:membrane"/>
    <property type="evidence" value="ECO:0007669"/>
    <property type="project" value="InterPro"/>
</dbReference>
<evidence type="ECO:0000259" key="13">
    <source>
        <dbReference type="PROSITE" id="PS51201"/>
    </source>
</evidence>
<dbReference type="NCBIfam" id="TIGR00932">
    <property type="entry name" value="2a37"/>
    <property type="match status" value="1"/>
</dbReference>
<dbReference type="InterPro" id="IPR004771">
    <property type="entry name" value="K/H_exchanger"/>
</dbReference>
<feature type="transmembrane region" description="Helical" evidence="12">
    <location>
        <begin position="374"/>
        <end position="394"/>
    </location>
</feature>
<feature type="compositionally biased region" description="Low complexity" evidence="11">
    <location>
        <begin position="638"/>
        <end position="656"/>
    </location>
</feature>
<dbReference type="EMBL" id="BMZS01000007">
    <property type="protein sequence ID" value="GHD54505.1"/>
    <property type="molecule type" value="Genomic_DNA"/>
</dbReference>
<evidence type="ECO:0000313" key="15">
    <source>
        <dbReference type="Proteomes" id="UP000630353"/>
    </source>
</evidence>
<dbReference type="GO" id="GO:0006813">
    <property type="term" value="P:potassium ion transport"/>
    <property type="evidence" value="ECO:0007669"/>
    <property type="project" value="UniProtKB-KW"/>
</dbReference>
<keyword evidence="7" id="KW-0630">Potassium</keyword>
<feature type="transmembrane region" description="Helical" evidence="12">
    <location>
        <begin position="287"/>
        <end position="305"/>
    </location>
</feature>
<feature type="transmembrane region" description="Helical" evidence="12">
    <location>
        <begin position="345"/>
        <end position="368"/>
    </location>
</feature>
<sequence length="714" mass="74088">METLLSAFGGMPVDGHGGTIGDALVFLAAAVLVAPLLRRLKFSLVLGYLAAGAVIGPHALGMVDDVDATRELADIGVVFLLFAIGLELSLERLKVMRRLVFGLGAAQVAATAVLIAAAGVALGYGAATVAVVGASLALSSTAFVLQLMTERGELATRHGRAAFAVLLFQDLAVVPILVVVPLIAGGGDGESIALALSIALLKALAALAVIVIAGRQLLRPLYHIIAAANAPEVFTAMTLLVVLGIGWATQMVGLSMALGAFLAGLLLSESEFRHQVEADIEPFRGILLGLFFMTVGMTVDLGLALRESLTVLGFLAGLVGLKLAVVFGLVLAFRMPFATALRTGALLAQGGEFAFVILGLADSHALISDGLSDLLFLVVAISMATTPLVVALVGRLADLLEHRQNQAMGAADHSVAELEGHVIIAGFGRVGRTVARLLDAKLVPYVALDTDAQRVREGRRAGQPVFYGDASRHEVLRRLGGERAQAVVVTLTTSGQGVDRTVAYLKARFPELPVYARARDPLHARRLEELGAEGTVLETLEASLQLGGEVLRRTGAHWRDIEELIRQLRFVDGISDPIGVRPAGEGEPAAPPADPVLAAAMFAEEEERQEEAERAEAAEVEADVARTAEARTADARTADAGTADAATADGGAADTAPMPPPGGRAAATAAAADEARADPAVGQDLAARETAGSEEADPADDRGPRAPDRRLTAG</sequence>
<dbReference type="Pfam" id="PF02254">
    <property type="entry name" value="TrkA_N"/>
    <property type="match status" value="1"/>
</dbReference>
<keyword evidence="5" id="KW-0633">Potassium transport</keyword>
<evidence type="ECO:0000256" key="5">
    <source>
        <dbReference type="ARBA" id="ARBA00022538"/>
    </source>
</evidence>
<evidence type="ECO:0000313" key="14">
    <source>
        <dbReference type="EMBL" id="GHD54505.1"/>
    </source>
</evidence>
<reference evidence="14" key="1">
    <citation type="journal article" date="2014" name="Int. J. Syst. Evol. Microbiol.">
        <title>Complete genome sequence of Corynebacterium casei LMG S-19264T (=DSM 44701T), isolated from a smear-ripened cheese.</title>
        <authorList>
            <consortium name="US DOE Joint Genome Institute (JGI-PGF)"/>
            <person name="Walter F."/>
            <person name="Albersmeier A."/>
            <person name="Kalinowski J."/>
            <person name="Ruckert C."/>
        </authorList>
    </citation>
    <scope>NUCLEOTIDE SEQUENCE</scope>
    <source>
        <strain evidence="14">KCTC 42651</strain>
    </source>
</reference>
<feature type="transmembrane region" description="Helical" evidence="12">
    <location>
        <begin position="247"/>
        <end position="267"/>
    </location>
</feature>
<evidence type="ECO:0000256" key="10">
    <source>
        <dbReference type="ARBA" id="ARBA00023136"/>
    </source>
</evidence>
<gene>
    <name evidence="14" type="primary">kefC</name>
    <name evidence="14" type="ORF">GCM10017083_32090</name>
</gene>
<feature type="transmembrane region" description="Helical" evidence="12">
    <location>
        <begin position="221"/>
        <end position="241"/>
    </location>
</feature>